<dbReference type="AlphaFoldDB" id="A0A437M218"/>
<organism evidence="1 2">
    <name type="scientific">Rhodovarius crocodyli</name>
    <dbReference type="NCBI Taxonomy" id="1979269"/>
    <lineage>
        <taxon>Bacteria</taxon>
        <taxon>Pseudomonadati</taxon>
        <taxon>Pseudomonadota</taxon>
        <taxon>Alphaproteobacteria</taxon>
        <taxon>Acetobacterales</taxon>
        <taxon>Roseomonadaceae</taxon>
        <taxon>Rhodovarius</taxon>
    </lineage>
</organism>
<dbReference type="EMBL" id="SACL01000010">
    <property type="protein sequence ID" value="RVT91554.1"/>
    <property type="molecule type" value="Genomic_DNA"/>
</dbReference>
<proteinExistence type="predicted"/>
<protein>
    <submittedName>
        <fullName evidence="1">Uncharacterized protein</fullName>
    </submittedName>
</protein>
<reference evidence="1 2" key="1">
    <citation type="submission" date="2019-01" db="EMBL/GenBank/DDBJ databases">
        <authorList>
            <person name="Chen W.-M."/>
        </authorList>
    </citation>
    <scope>NUCLEOTIDE SEQUENCE [LARGE SCALE GENOMIC DNA]</scope>
    <source>
        <strain evidence="1 2">CCP-6</strain>
    </source>
</reference>
<evidence type="ECO:0000313" key="2">
    <source>
        <dbReference type="Proteomes" id="UP000282957"/>
    </source>
</evidence>
<accession>A0A437M218</accession>
<name>A0A437M218_9PROT</name>
<sequence>MNGNNKSGSLINIHYSGNGRQCIPQVFLRRNKSSRDISGYFKSCIEKKSIALRLCGAVIIVGNGSVKEVETMCGVRGSC</sequence>
<dbReference type="Proteomes" id="UP000282957">
    <property type="component" value="Unassembled WGS sequence"/>
</dbReference>
<evidence type="ECO:0000313" key="1">
    <source>
        <dbReference type="EMBL" id="RVT91554.1"/>
    </source>
</evidence>
<keyword evidence="2" id="KW-1185">Reference proteome</keyword>
<dbReference type="RefSeq" id="WP_127789657.1">
    <property type="nucleotide sequence ID" value="NZ_SACL01000010.1"/>
</dbReference>
<comment type="caution">
    <text evidence="1">The sequence shown here is derived from an EMBL/GenBank/DDBJ whole genome shotgun (WGS) entry which is preliminary data.</text>
</comment>
<gene>
    <name evidence="1" type="ORF">EOD42_21525</name>
</gene>